<keyword evidence="2" id="KW-0732">Signal</keyword>
<feature type="signal peptide" evidence="2">
    <location>
        <begin position="1"/>
        <end position="30"/>
    </location>
</feature>
<organism evidence="3 4">
    <name type="scientific">Arthrobotrys musiformis</name>
    <dbReference type="NCBI Taxonomy" id="47236"/>
    <lineage>
        <taxon>Eukaryota</taxon>
        <taxon>Fungi</taxon>
        <taxon>Dikarya</taxon>
        <taxon>Ascomycota</taxon>
        <taxon>Pezizomycotina</taxon>
        <taxon>Orbiliomycetes</taxon>
        <taxon>Orbiliales</taxon>
        <taxon>Orbiliaceae</taxon>
        <taxon>Arthrobotrys</taxon>
    </lineage>
</organism>
<evidence type="ECO:0000313" key="3">
    <source>
        <dbReference type="EMBL" id="KAK6507666.1"/>
    </source>
</evidence>
<reference evidence="3 4" key="1">
    <citation type="submission" date="2023-08" db="EMBL/GenBank/DDBJ databases">
        <authorList>
            <person name="Palmer J.M."/>
        </authorList>
    </citation>
    <scope>NUCLEOTIDE SEQUENCE [LARGE SCALE GENOMIC DNA]</scope>
    <source>
        <strain evidence="3 4">TWF481</strain>
    </source>
</reference>
<evidence type="ECO:0000256" key="1">
    <source>
        <dbReference type="SAM" id="MobiDB-lite"/>
    </source>
</evidence>
<comment type="caution">
    <text evidence="3">The sequence shown here is derived from an EMBL/GenBank/DDBJ whole genome shotgun (WGS) entry which is preliminary data.</text>
</comment>
<dbReference type="Proteomes" id="UP001370758">
    <property type="component" value="Unassembled WGS sequence"/>
</dbReference>
<name>A0AAV9WGV8_9PEZI</name>
<gene>
    <name evidence="3" type="ORF">TWF481_006089</name>
</gene>
<dbReference type="AlphaFoldDB" id="A0AAV9WGV8"/>
<proteinExistence type="predicted"/>
<feature type="compositionally biased region" description="Polar residues" evidence="1">
    <location>
        <begin position="36"/>
        <end position="47"/>
    </location>
</feature>
<keyword evidence="4" id="KW-1185">Reference proteome</keyword>
<feature type="region of interest" description="Disordered" evidence="1">
    <location>
        <begin position="346"/>
        <end position="376"/>
    </location>
</feature>
<feature type="chain" id="PRO_5043664888" evidence="2">
    <location>
        <begin position="31"/>
        <end position="376"/>
    </location>
</feature>
<accession>A0AAV9WGV8</accession>
<evidence type="ECO:0000256" key="2">
    <source>
        <dbReference type="SAM" id="SignalP"/>
    </source>
</evidence>
<sequence>MLNYGVSKAWKLRSGYFILIALLLAPGAPAARIPVTPQSNTTSTPDANGTRPKIDVPATTGPPLDLGRTDLGISTPSNSSILNLMVAIGTPDSPNSHESLKLGGEGDKKRAPPGSMIQARYTLVCPPPPHVLGMNPDPAAYPRFLKKQMEDLFNSERVIELASRPNFQQLLADGMTRGARAMIHLEMPLPGGSGTHGGWVARPAIKFHNYVRADCKCTLAGVESQPPPAVAQGPRNGPEALQNLVDPVGAPAPIAGERPEAFQHLLDAVNLANLEGAPAFRHLLDAVDLFAAAEILYNGANSKGPELYGPGELDYKYGGPSGGRFDGPGGFFGGGYNPYGDGGAGSGSALGLKKKSEIQPPPAETEEGRSQAENGG</sequence>
<protein>
    <submittedName>
        <fullName evidence="3">Uncharacterized protein</fullName>
    </submittedName>
</protein>
<feature type="region of interest" description="Disordered" evidence="1">
    <location>
        <begin position="35"/>
        <end position="64"/>
    </location>
</feature>
<evidence type="ECO:0000313" key="4">
    <source>
        <dbReference type="Proteomes" id="UP001370758"/>
    </source>
</evidence>
<dbReference type="EMBL" id="JAVHJL010000003">
    <property type="protein sequence ID" value="KAK6507666.1"/>
    <property type="molecule type" value="Genomic_DNA"/>
</dbReference>